<dbReference type="Gene3D" id="3.20.20.70">
    <property type="entry name" value="Aldolase class I"/>
    <property type="match status" value="1"/>
</dbReference>
<comment type="catalytic activity">
    <reaction evidence="7 8">
        <text>D-arabinose 5-phosphate + phosphoenolpyruvate + H2O = 3-deoxy-alpha-D-manno-2-octulosonate-8-phosphate + phosphate</text>
        <dbReference type="Rhea" id="RHEA:14053"/>
        <dbReference type="ChEBI" id="CHEBI:15377"/>
        <dbReference type="ChEBI" id="CHEBI:43474"/>
        <dbReference type="ChEBI" id="CHEBI:57693"/>
        <dbReference type="ChEBI" id="CHEBI:58702"/>
        <dbReference type="ChEBI" id="CHEBI:85985"/>
        <dbReference type="EC" id="2.5.1.55"/>
    </reaction>
</comment>
<proteinExistence type="inferred from homology"/>
<evidence type="ECO:0000259" key="9">
    <source>
        <dbReference type="Pfam" id="PF00793"/>
    </source>
</evidence>
<dbReference type="AlphaFoldDB" id="A0A4R1RGF9"/>
<evidence type="ECO:0000256" key="8">
    <source>
        <dbReference type="HAMAP-Rule" id="MF_00056"/>
    </source>
</evidence>
<gene>
    <name evidence="8" type="primary">kdsA</name>
    <name evidence="10" type="ORF">EDC14_101889</name>
</gene>
<accession>A0A4R1RGF9</accession>
<keyword evidence="11" id="KW-1185">Reference proteome</keyword>
<dbReference type="GO" id="GO:0005737">
    <property type="term" value="C:cytoplasm"/>
    <property type="evidence" value="ECO:0007669"/>
    <property type="project" value="UniProtKB-SubCell"/>
</dbReference>
<dbReference type="InterPro" id="IPR013785">
    <property type="entry name" value="Aldolase_TIM"/>
</dbReference>
<dbReference type="GO" id="GO:0019294">
    <property type="term" value="P:keto-3-deoxy-D-manno-octulosonic acid biosynthetic process"/>
    <property type="evidence" value="ECO:0007669"/>
    <property type="project" value="UniProtKB-UniRule"/>
</dbReference>
<comment type="caution">
    <text evidence="10">The sequence shown here is derived from an EMBL/GenBank/DDBJ whole genome shotgun (WGS) entry which is preliminary data.</text>
</comment>
<dbReference type="Pfam" id="PF00793">
    <property type="entry name" value="DAHP_synth_1"/>
    <property type="match status" value="1"/>
</dbReference>
<evidence type="ECO:0000256" key="7">
    <source>
        <dbReference type="ARBA" id="ARBA00049112"/>
    </source>
</evidence>
<dbReference type="InterPro" id="IPR006218">
    <property type="entry name" value="DAHP1/KDSA"/>
</dbReference>
<dbReference type="NCBIfam" id="TIGR01362">
    <property type="entry name" value="KDO8P_synth"/>
    <property type="match status" value="1"/>
</dbReference>
<dbReference type="GO" id="GO:0008676">
    <property type="term" value="F:3-deoxy-8-phosphooctulonate synthase activity"/>
    <property type="evidence" value="ECO:0007669"/>
    <property type="project" value="UniProtKB-UniRule"/>
</dbReference>
<dbReference type="PANTHER" id="PTHR21057">
    <property type="entry name" value="PHOSPHO-2-DEHYDRO-3-DEOXYHEPTONATE ALDOLASE"/>
    <property type="match status" value="1"/>
</dbReference>
<keyword evidence="5 8" id="KW-0963">Cytoplasm</keyword>
<evidence type="ECO:0000256" key="1">
    <source>
        <dbReference type="ARBA" id="ARBA00004496"/>
    </source>
</evidence>
<evidence type="ECO:0000256" key="3">
    <source>
        <dbReference type="ARBA" id="ARBA00004845"/>
    </source>
</evidence>
<evidence type="ECO:0000313" key="10">
    <source>
        <dbReference type="EMBL" id="TCL64790.1"/>
    </source>
</evidence>
<dbReference type="NCBIfam" id="NF003543">
    <property type="entry name" value="PRK05198.1"/>
    <property type="match status" value="1"/>
</dbReference>
<evidence type="ECO:0000256" key="2">
    <source>
        <dbReference type="ARBA" id="ARBA00004756"/>
    </source>
</evidence>
<comment type="pathway">
    <text evidence="3 8">Carbohydrate biosynthesis; 3-deoxy-D-manno-octulosonate biosynthesis; 3-deoxy-D-manno-octulosonate from D-ribulose 5-phosphate: step 2/3.</text>
</comment>
<dbReference type="OrthoDB" id="9780456at2"/>
<feature type="domain" description="DAHP synthetase I/KDSA" evidence="9">
    <location>
        <begin position="11"/>
        <end position="264"/>
    </location>
</feature>
<dbReference type="UniPathway" id="UPA00030"/>
<organism evidence="10 11">
    <name type="scientific">Hydrogenispora ethanolica</name>
    <dbReference type="NCBI Taxonomy" id="1082276"/>
    <lineage>
        <taxon>Bacteria</taxon>
        <taxon>Bacillati</taxon>
        <taxon>Bacillota</taxon>
        <taxon>Hydrogenispora</taxon>
    </lineage>
</organism>
<dbReference type="UniPathway" id="UPA00357">
    <property type="reaction ID" value="UER00474"/>
</dbReference>
<name>A0A4R1RGF9_HYDET</name>
<dbReference type="EC" id="2.5.1.55" evidence="8"/>
<reference evidence="10 11" key="1">
    <citation type="submission" date="2019-03" db="EMBL/GenBank/DDBJ databases">
        <title>Genomic Encyclopedia of Type Strains, Phase IV (KMG-IV): sequencing the most valuable type-strain genomes for metagenomic binning, comparative biology and taxonomic classification.</title>
        <authorList>
            <person name="Goeker M."/>
        </authorList>
    </citation>
    <scope>NUCLEOTIDE SEQUENCE [LARGE SCALE GENOMIC DNA]</scope>
    <source>
        <strain evidence="10 11">LX-B</strain>
    </source>
</reference>
<dbReference type="HAMAP" id="MF_00056">
    <property type="entry name" value="KDO8P_synth"/>
    <property type="match status" value="1"/>
</dbReference>
<keyword evidence="6 8" id="KW-0808">Transferase</keyword>
<dbReference type="SUPFAM" id="SSF51569">
    <property type="entry name" value="Aldolase"/>
    <property type="match status" value="1"/>
</dbReference>
<comment type="subcellular location">
    <subcellularLocation>
        <location evidence="1 8">Cytoplasm</location>
    </subcellularLocation>
</comment>
<dbReference type="Proteomes" id="UP000295008">
    <property type="component" value="Unassembled WGS sequence"/>
</dbReference>
<evidence type="ECO:0000256" key="5">
    <source>
        <dbReference type="ARBA" id="ARBA00022490"/>
    </source>
</evidence>
<evidence type="ECO:0000313" key="11">
    <source>
        <dbReference type="Proteomes" id="UP000295008"/>
    </source>
</evidence>
<comment type="pathway">
    <text evidence="2">Bacterial outer membrane biogenesis; lipopolysaccharide biosynthesis.</text>
</comment>
<dbReference type="EMBL" id="SLUN01000018">
    <property type="protein sequence ID" value="TCL64790.1"/>
    <property type="molecule type" value="Genomic_DNA"/>
</dbReference>
<protein>
    <recommendedName>
        <fullName evidence="8">2-dehydro-3-deoxyphosphooctonate aldolase</fullName>
        <ecNumber evidence="8">2.5.1.55</ecNumber>
    </recommendedName>
    <alternativeName>
        <fullName evidence="8">3-deoxy-D-manno-octulosonic acid 8-phosphate synthase</fullName>
    </alternativeName>
    <alternativeName>
        <fullName evidence="8">KDO-8-phosphate synthase</fullName>
        <shortName evidence="8">KDO 8-P synthase</shortName>
        <shortName evidence="8">KDOPS</shortName>
    </alternativeName>
    <alternativeName>
        <fullName evidence="8">Phospho-2-dehydro-3-deoxyoctonate aldolase</fullName>
    </alternativeName>
</protein>
<dbReference type="InterPro" id="IPR006269">
    <property type="entry name" value="KDO8P_synthase"/>
</dbReference>
<keyword evidence="8" id="KW-0448">Lipopolysaccharide biosynthesis</keyword>
<dbReference type="RefSeq" id="WP_132015114.1">
    <property type="nucleotide sequence ID" value="NZ_SLUN01000018.1"/>
</dbReference>
<comment type="similarity">
    <text evidence="4 8">Belongs to the KdsA family.</text>
</comment>
<sequence length="270" mass="29334">MFATLENLLSKQFFLIAGPCVIESEEHAMGMAVELQKIAAAVGIRFVFKASFDKANRTAVDSFRGPGLERGLAILKTIKTELGLPILSDIHEVSQVEKAAEVLDIIQIPAFLSRQTDLIVAAAQTGRIINIKKAQFSAPQDMKNAIEKVRYTGNQQVILTERGVSFGYNRLVVDMRALPLMRSLGVPVVFDGTHSVQEPGGLGKATGGDRRMVPYLCRAAVATGVDGLFLEVHDNPDCAKSDGPNMVELSKLEALLRTCLKIDAIVKDEL</sequence>
<evidence type="ECO:0000256" key="4">
    <source>
        <dbReference type="ARBA" id="ARBA00010499"/>
    </source>
</evidence>
<evidence type="ECO:0000256" key="6">
    <source>
        <dbReference type="ARBA" id="ARBA00022679"/>
    </source>
</evidence>